<dbReference type="AlphaFoldDB" id="A0A1F7ZV61"/>
<dbReference type="EMBL" id="LYCR01000072">
    <property type="protein sequence ID" value="OGM43354.1"/>
    <property type="molecule type" value="Genomic_DNA"/>
</dbReference>
<evidence type="ECO:0000313" key="3">
    <source>
        <dbReference type="Proteomes" id="UP000179179"/>
    </source>
</evidence>
<dbReference type="Proteomes" id="UP000179179">
    <property type="component" value="Unassembled WGS sequence"/>
</dbReference>
<dbReference type="GeneID" id="34452066"/>
<sequence>MNHDWLQNFNHLHQSWRVDHEADEEHSLTCTQQPNWIRLFSPTSPSKLIDFNDGGYAMSGLEVIGVAASILQVVELGTHLSIKLYTFCRRLKDTDQRIQSLSSDVALTCNVLRQLGDSLQQDEDAKLYSMEAFSTAQQVLGECRKVFQRISDAVDYPDQKATKGLLQKAARKVGFLCIEEDLEVLRVNLERLKSTMLLMLNVIMYAGQLRSRAELSVLEEQRELIRTLVGEKKTNETQFERLKKALESAKITDNQPNESQLSTCLTMTFAYNDAPLANELLPSELREYDALVKKVLSDIDTYQSRIDYDQYRRMRDDILQCYYSEISHCETRHGQRVAQWFREQYSALCKEYAVCTSSKLDQGAIRSRRTNVDYVASTSESGSKRGTINPLRLRSFEDEMTKRKKQYIEPAPLQRPSNSLGHVQQPAIAHEMAAGILPLTPYSPGPPFSETSSPIIQHQYGIGNPAVEVYPKQPVASHEGGYVKTEDAHDVEAFLMKWTTLDESEVGAY</sequence>
<evidence type="ECO:0000313" key="2">
    <source>
        <dbReference type="EMBL" id="OGM43354.1"/>
    </source>
</evidence>
<accession>A0A1F7ZV61</accession>
<dbReference type="OrthoDB" id="5431013at2759"/>
<proteinExistence type="predicted"/>
<dbReference type="InterPro" id="IPR039327">
    <property type="entry name" value="CON7-like"/>
</dbReference>
<dbReference type="RefSeq" id="XP_022387071.1">
    <property type="nucleotide sequence ID" value="XM_022535805.1"/>
</dbReference>
<keyword evidence="3" id="KW-1185">Reference proteome</keyword>
<dbReference type="InterPro" id="IPR031348">
    <property type="entry name" value="PigL_N"/>
</dbReference>
<dbReference type="GO" id="GO:0006355">
    <property type="term" value="P:regulation of DNA-templated transcription"/>
    <property type="evidence" value="ECO:0007669"/>
    <property type="project" value="InterPro"/>
</dbReference>
<reference evidence="2 3" key="1">
    <citation type="journal article" date="2016" name="Genome Biol. Evol.">
        <title>Draft genome sequence of an aflatoxigenic Aspergillus species, A. bombycis.</title>
        <authorList>
            <person name="Moore G.G."/>
            <person name="Mack B.M."/>
            <person name="Beltz S.B."/>
            <person name="Gilbert M.K."/>
        </authorList>
    </citation>
    <scope>NUCLEOTIDE SEQUENCE [LARGE SCALE GENOMIC DNA]</scope>
    <source>
        <strain evidence="3">NRRL 26010</strain>
    </source>
</reference>
<dbReference type="PANTHER" id="PTHR36167:SF4">
    <property type="entry name" value="FUNGAL N-TERMINAL DOMAIN-CONTAINING PROTEIN"/>
    <property type="match status" value="1"/>
</dbReference>
<dbReference type="Pfam" id="PF17111">
    <property type="entry name" value="PigL_N"/>
    <property type="match status" value="1"/>
</dbReference>
<dbReference type="STRING" id="109264.A0A1F7ZV61"/>
<feature type="domain" description="Azaphilone pigments biosynthesis cluster protein L N-terminal" evidence="1">
    <location>
        <begin position="62"/>
        <end position="255"/>
    </location>
</feature>
<name>A0A1F7ZV61_9EURO</name>
<comment type="caution">
    <text evidence="2">The sequence shown here is derived from an EMBL/GenBank/DDBJ whole genome shotgun (WGS) entry which is preliminary data.</text>
</comment>
<protein>
    <recommendedName>
        <fullName evidence="1">Azaphilone pigments biosynthesis cluster protein L N-terminal domain-containing protein</fullName>
    </recommendedName>
</protein>
<gene>
    <name evidence="2" type="ORF">ABOM_008676</name>
</gene>
<dbReference type="PANTHER" id="PTHR36167">
    <property type="entry name" value="C2H2 FINGER DOMAIN TRANSCRIPTION FACTOR (EUROFUNG)-RELATED"/>
    <property type="match status" value="1"/>
</dbReference>
<evidence type="ECO:0000259" key="1">
    <source>
        <dbReference type="Pfam" id="PF17111"/>
    </source>
</evidence>
<organism evidence="2 3">
    <name type="scientific">Aspergillus bombycis</name>
    <dbReference type="NCBI Taxonomy" id="109264"/>
    <lineage>
        <taxon>Eukaryota</taxon>
        <taxon>Fungi</taxon>
        <taxon>Dikarya</taxon>
        <taxon>Ascomycota</taxon>
        <taxon>Pezizomycotina</taxon>
        <taxon>Eurotiomycetes</taxon>
        <taxon>Eurotiomycetidae</taxon>
        <taxon>Eurotiales</taxon>
        <taxon>Aspergillaceae</taxon>
        <taxon>Aspergillus</taxon>
    </lineage>
</organism>